<dbReference type="SUPFAM" id="SSF55174">
    <property type="entry name" value="Alpha-L RNA-binding motif"/>
    <property type="match status" value="1"/>
</dbReference>
<keyword evidence="3 7" id="KW-0694">RNA-binding</keyword>
<organism evidence="10 11">
    <name type="scientific">Candidatus Uhrbacteria bacterium RIFCSPLOWO2_01_FULL_47_25</name>
    <dbReference type="NCBI Taxonomy" id="1802402"/>
    <lineage>
        <taxon>Bacteria</taxon>
        <taxon>Candidatus Uhriibacteriota</taxon>
    </lineage>
</organism>
<dbReference type="HAMAP" id="MF_01306_B">
    <property type="entry name" value="Ribosomal_uS4_B"/>
    <property type="match status" value="1"/>
</dbReference>
<dbReference type="Pfam" id="PF01479">
    <property type="entry name" value="S4"/>
    <property type="match status" value="1"/>
</dbReference>
<evidence type="ECO:0000313" key="10">
    <source>
        <dbReference type="EMBL" id="OGL83158.1"/>
    </source>
</evidence>
<comment type="caution">
    <text evidence="10">The sequence shown here is derived from an EMBL/GenBank/DDBJ whole genome shotgun (WGS) entry which is preliminary data.</text>
</comment>
<dbReference type="InterPro" id="IPR022801">
    <property type="entry name" value="Ribosomal_uS4"/>
</dbReference>
<proteinExistence type="inferred from homology"/>
<protein>
    <recommendedName>
        <fullName evidence="6 7">Small ribosomal subunit protein uS4</fullName>
    </recommendedName>
</protein>
<dbReference type="PANTHER" id="PTHR11831">
    <property type="entry name" value="30S 40S RIBOSOMAL PROTEIN"/>
    <property type="match status" value="1"/>
</dbReference>
<dbReference type="InterPro" id="IPR002942">
    <property type="entry name" value="S4_RNA-bd"/>
</dbReference>
<dbReference type="PANTHER" id="PTHR11831:SF4">
    <property type="entry name" value="SMALL RIBOSOMAL SUBUNIT PROTEIN US4M"/>
    <property type="match status" value="1"/>
</dbReference>
<evidence type="ECO:0000256" key="1">
    <source>
        <dbReference type="ARBA" id="ARBA00007465"/>
    </source>
</evidence>
<dbReference type="NCBIfam" id="TIGR01017">
    <property type="entry name" value="rpsD_bact"/>
    <property type="match status" value="1"/>
</dbReference>
<comment type="subunit">
    <text evidence="7">Part of the 30S ribosomal subunit. Contacts protein S5. The interaction surface between S4 and S5 is involved in control of translational fidelity.</text>
</comment>
<dbReference type="GO" id="GO:0015935">
    <property type="term" value="C:small ribosomal subunit"/>
    <property type="evidence" value="ECO:0007669"/>
    <property type="project" value="InterPro"/>
</dbReference>
<dbReference type="SMART" id="SM00363">
    <property type="entry name" value="S4"/>
    <property type="match status" value="1"/>
</dbReference>
<evidence type="ECO:0000256" key="5">
    <source>
        <dbReference type="ARBA" id="ARBA00023274"/>
    </source>
</evidence>
<dbReference type="PROSITE" id="PS50889">
    <property type="entry name" value="S4"/>
    <property type="match status" value="1"/>
</dbReference>
<dbReference type="CDD" id="cd00165">
    <property type="entry name" value="S4"/>
    <property type="match status" value="1"/>
</dbReference>
<comment type="function">
    <text evidence="7">One of the primary rRNA binding proteins, it binds directly to 16S rRNA where it nucleates assembly of the body of the 30S subunit.</text>
</comment>
<evidence type="ECO:0000313" key="11">
    <source>
        <dbReference type="Proteomes" id="UP000176846"/>
    </source>
</evidence>
<keyword evidence="2 7" id="KW-0699">rRNA-binding</keyword>
<dbReference type="GO" id="GO:0003735">
    <property type="term" value="F:structural constituent of ribosome"/>
    <property type="evidence" value="ECO:0007669"/>
    <property type="project" value="InterPro"/>
</dbReference>
<dbReference type="InterPro" id="IPR005709">
    <property type="entry name" value="Ribosomal_uS4_bac-type"/>
</dbReference>
<feature type="domain" description="RNA-binding S4" evidence="8">
    <location>
        <begin position="93"/>
        <end position="157"/>
    </location>
</feature>
<accession>A0A1F7UZF5</accession>
<comment type="similarity">
    <text evidence="1 7">Belongs to the universal ribosomal protein uS4 family.</text>
</comment>
<evidence type="ECO:0000256" key="3">
    <source>
        <dbReference type="ARBA" id="ARBA00022884"/>
    </source>
</evidence>
<evidence type="ECO:0000259" key="8">
    <source>
        <dbReference type="SMART" id="SM00363"/>
    </source>
</evidence>
<feature type="domain" description="Small ribosomal subunit protein uS4 N-terminal" evidence="9">
    <location>
        <begin position="3"/>
        <end position="92"/>
    </location>
</feature>
<gene>
    <name evidence="7" type="primary">rpsD</name>
    <name evidence="10" type="ORF">A2936_01505</name>
</gene>
<dbReference type="AlphaFoldDB" id="A0A1F7UZF5"/>
<dbReference type="GO" id="GO:0019843">
    <property type="term" value="F:rRNA binding"/>
    <property type="evidence" value="ECO:0007669"/>
    <property type="project" value="UniProtKB-UniRule"/>
</dbReference>
<reference evidence="10 11" key="1">
    <citation type="journal article" date="2016" name="Nat. Commun.">
        <title>Thousands of microbial genomes shed light on interconnected biogeochemical processes in an aquifer system.</title>
        <authorList>
            <person name="Anantharaman K."/>
            <person name="Brown C.T."/>
            <person name="Hug L.A."/>
            <person name="Sharon I."/>
            <person name="Castelle C.J."/>
            <person name="Probst A.J."/>
            <person name="Thomas B.C."/>
            <person name="Singh A."/>
            <person name="Wilkins M.J."/>
            <person name="Karaoz U."/>
            <person name="Brodie E.L."/>
            <person name="Williams K.H."/>
            <person name="Hubbard S.S."/>
            <person name="Banfield J.F."/>
        </authorList>
    </citation>
    <scope>NUCLEOTIDE SEQUENCE [LARGE SCALE GENOMIC DNA]</scope>
</reference>
<dbReference type="Gene3D" id="3.10.290.10">
    <property type="entry name" value="RNA-binding S4 domain"/>
    <property type="match status" value="1"/>
</dbReference>
<evidence type="ECO:0000259" key="9">
    <source>
        <dbReference type="SMART" id="SM01390"/>
    </source>
</evidence>
<evidence type="ECO:0000256" key="2">
    <source>
        <dbReference type="ARBA" id="ARBA00022730"/>
    </source>
</evidence>
<dbReference type="Proteomes" id="UP000176846">
    <property type="component" value="Unassembled WGS sequence"/>
</dbReference>
<sequence>MGRLLGPKHHICRRLGERVCTSAKCPMMRRSYPPGVHGPKGYGRITEYGTQLREKQKVKYTYGIMEKQFRRYYNKALSQTGNTAELFLQHLERRLDNIVYRLGLARSRQEARQITTHGWILVNNKRVNIPSYEVKMGDVIALKEGAGKSARWQAIEQYNSTRTPIGWLAFDNKSLSGKVMSLPTKDDFPQNMNMTLVVEYYSR</sequence>
<dbReference type="EMBL" id="MGEK01000002">
    <property type="protein sequence ID" value="OGL83158.1"/>
    <property type="molecule type" value="Genomic_DNA"/>
</dbReference>
<dbReference type="SMART" id="SM01390">
    <property type="entry name" value="Ribosomal_S4"/>
    <property type="match status" value="1"/>
</dbReference>
<evidence type="ECO:0000256" key="7">
    <source>
        <dbReference type="HAMAP-Rule" id="MF_01306"/>
    </source>
</evidence>
<dbReference type="Gene3D" id="1.10.1050.10">
    <property type="entry name" value="Ribosomal Protein S4 Delta 41, Chain A, domain 1"/>
    <property type="match status" value="1"/>
</dbReference>
<dbReference type="FunFam" id="3.10.290.10:FF:000001">
    <property type="entry name" value="30S ribosomal protein S4"/>
    <property type="match status" value="1"/>
</dbReference>
<keyword evidence="4 7" id="KW-0689">Ribosomal protein</keyword>
<comment type="function">
    <text evidence="7">With S5 and S12 plays an important role in translational accuracy.</text>
</comment>
<name>A0A1F7UZF5_9BACT</name>
<dbReference type="GO" id="GO:0042274">
    <property type="term" value="P:ribosomal small subunit biogenesis"/>
    <property type="evidence" value="ECO:0007669"/>
    <property type="project" value="TreeGrafter"/>
</dbReference>
<dbReference type="GO" id="GO:0006412">
    <property type="term" value="P:translation"/>
    <property type="evidence" value="ECO:0007669"/>
    <property type="project" value="UniProtKB-UniRule"/>
</dbReference>
<dbReference type="NCBIfam" id="NF003717">
    <property type="entry name" value="PRK05327.1"/>
    <property type="match status" value="1"/>
</dbReference>
<evidence type="ECO:0000256" key="4">
    <source>
        <dbReference type="ARBA" id="ARBA00022980"/>
    </source>
</evidence>
<dbReference type="InterPro" id="IPR001912">
    <property type="entry name" value="Ribosomal_uS4_N"/>
</dbReference>
<dbReference type="InterPro" id="IPR036986">
    <property type="entry name" value="S4_RNA-bd_sf"/>
</dbReference>
<evidence type="ECO:0000256" key="6">
    <source>
        <dbReference type="ARBA" id="ARBA00035254"/>
    </source>
</evidence>
<dbReference type="Pfam" id="PF00163">
    <property type="entry name" value="Ribosomal_S4"/>
    <property type="match status" value="1"/>
</dbReference>
<keyword evidence="5 7" id="KW-0687">Ribonucleoprotein</keyword>